<evidence type="ECO:0000313" key="4">
    <source>
        <dbReference type="Proteomes" id="UP001271007"/>
    </source>
</evidence>
<dbReference type="InterPro" id="IPR036812">
    <property type="entry name" value="NAD(P)_OxRdtase_dom_sf"/>
</dbReference>
<dbReference type="CDD" id="cd19077">
    <property type="entry name" value="AKR_AKR8A1-2"/>
    <property type="match status" value="1"/>
</dbReference>
<reference evidence="3" key="1">
    <citation type="submission" date="2023-04" db="EMBL/GenBank/DDBJ databases">
        <title>Black Yeasts Isolated from many extreme environments.</title>
        <authorList>
            <person name="Coleine C."/>
            <person name="Stajich J.E."/>
            <person name="Selbmann L."/>
        </authorList>
    </citation>
    <scope>NUCLEOTIDE SEQUENCE</scope>
    <source>
        <strain evidence="3">CCFEE 5312</strain>
    </source>
</reference>
<dbReference type="Gene3D" id="3.20.20.100">
    <property type="entry name" value="NADP-dependent oxidoreductase domain"/>
    <property type="match status" value="1"/>
</dbReference>
<dbReference type="SUPFAM" id="SSF51430">
    <property type="entry name" value="NAD(P)-linked oxidoreductase"/>
    <property type="match status" value="1"/>
</dbReference>
<dbReference type="Proteomes" id="UP001271007">
    <property type="component" value="Unassembled WGS sequence"/>
</dbReference>
<dbReference type="PANTHER" id="PTHR43625:SF78">
    <property type="entry name" value="PYRIDOXAL REDUCTASE-RELATED"/>
    <property type="match status" value="1"/>
</dbReference>
<dbReference type="AlphaFoldDB" id="A0AAJ0DGR4"/>
<accession>A0AAJ0DGR4</accession>
<dbReference type="PANTHER" id="PTHR43625">
    <property type="entry name" value="AFLATOXIN B1 ALDEHYDE REDUCTASE"/>
    <property type="match status" value="1"/>
</dbReference>
<dbReference type="InterPro" id="IPR023210">
    <property type="entry name" value="NADP_OxRdtase_dom"/>
</dbReference>
<comment type="caution">
    <text evidence="3">The sequence shown here is derived from an EMBL/GenBank/DDBJ whole genome shotgun (WGS) entry which is preliminary data.</text>
</comment>
<name>A0AAJ0DGR4_9PEZI</name>
<evidence type="ECO:0000259" key="2">
    <source>
        <dbReference type="Pfam" id="PF00248"/>
    </source>
</evidence>
<gene>
    <name evidence="3" type="ORF">LTR09_009249</name>
</gene>
<dbReference type="Pfam" id="PF00248">
    <property type="entry name" value="Aldo_ket_red"/>
    <property type="match status" value="1"/>
</dbReference>
<sequence length="330" mass="36067">MAITIAGKPVGPIGFGMIGLNNPAKGISTEDAIIVLKAALEAGSNFWNGGRNYGTEDYNSLHLLKAYFTKYPEDIDKVCVSIKACFDVATATAQATAAEVRANIDHCLEVIDGKFRIDVFQAARLDPNVPVEETIAAIAEYVKAEKIGGVGISECSADSLRKATSVTTIVAAELELSLFTNSILQNGTAEVCKEYGIPIIAYSPLSRGFLTGQIRRYEDMEESDFRRRLPRFFPENFDQNLGLVKEIEEVATRKGCTPGQVAIAWVAEQSKSVGTAVMPIPGASAISRLNENLKLIDLTDEELREINEMLEKAEVKGDRYPAMFQKYLEV</sequence>
<evidence type="ECO:0000256" key="1">
    <source>
        <dbReference type="ARBA" id="ARBA00023002"/>
    </source>
</evidence>
<dbReference type="EMBL" id="JAWDJX010000039">
    <property type="protein sequence ID" value="KAK3049581.1"/>
    <property type="molecule type" value="Genomic_DNA"/>
</dbReference>
<keyword evidence="1" id="KW-0560">Oxidoreductase</keyword>
<dbReference type="GO" id="GO:0005737">
    <property type="term" value="C:cytoplasm"/>
    <property type="evidence" value="ECO:0007669"/>
    <property type="project" value="TreeGrafter"/>
</dbReference>
<protein>
    <recommendedName>
        <fullName evidence="2">NADP-dependent oxidoreductase domain-containing protein</fullName>
    </recommendedName>
</protein>
<organism evidence="3 4">
    <name type="scientific">Extremus antarcticus</name>
    <dbReference type="NCBI Taxonomy" id="702011"/>
    <lineage>
        <taxon>Eukaryota</taxon>
        <taxon>Fungi</taxon>
        <taxon>Dikarya</taxon>
        <taxon>Ascomycota</taxon>
        <taxon>Pezizomycotina</taxon>
        <taxon>Dothideomycetes</taxon>
        <taxon>Dothideomycetidae</taxon>
        <taxon>Mycosphaerellales</taxon>
        <taxon>Extremaceae</taxon>
        <taxon>Extremus</taxon>
    </lineage>
</organism>
<dbReference type="InterPro" id="IPR050791">
    <property type="entry name" value="Aldo-Keto_reductase"/>
</dbReference>
<dbReference type="GO" id="GO:0016491">
    <property type="term" value="F:oxidoreductase activity"/>
    <property type="evidence" value="ECO:0007669"/>
    <property type="project" value="UniProtKB-KW"/>
</dbReference>
<evidence type="ECO:0000313" key="3">
    <source>
        <dbReference type="EMBL" id="KAK3049581.1"/>
    </source>
</evidence>
<proteinExistence type="predicted"/>
<keyword evidence="4" id="KW-1185">Reference proteome</keyword>
<feature type="domain" description="NADP-dependent oxidoreductase" evidence="2">
    <location>
        <begin position="12"/>
        <end position="310"/>
    </location>
</feature>